<reference evidence="6" key="1">
    <citation type="submission" date="2023-10" db="EMBL/GenBank/DDBJ databases">
        <title>Genome assembly of Pristionchus species.</title>
        <authorList>
            <person name="Yoshida K."/>
            <person name="Sommer R.J."/>
        </authorList>
    </citation>
    <scope>NUCLEOTIDE SEQUENCE</scope>
    <source>
        <strain evidence="6">RS0144</strain>
    </source>
</reference>
<dbReference type="SMART" id="SM01381">
    <property type="entry name" value="7TM_GPCR_Srsx"/>
    <property type="match status" value="1"/>
</dbReference>
<dbReference type="Proteomes" id="UP001432027">
    <property type="component" value="Unassembled WGS sequence"/>
</dbReference>
<dbReference type="Pfam" id="PF10320">
    <property type="entry name" value="7TM_GPCR_Srsx"/>
    <property type="match status" value="1"/>
</dbReference>
<organism evidence="6 7">
    <name type="scientific">Pristionchus entomophagus</name>
    <dbReference type="NCBI Taxonomy" id="358040"/>
    <lineage>
        <taxon>Eukaryota</taxon>
        <taxon>Metazoa</taxon>
        <taxon>Ecdysozoa</taxon>
        <taxon>Nematoda</taxon>
        <taxon>Chromadorea</taxon>
        <taxon>Rhabditida</taxon>
        <taxon>Rhabditina</taxon>
        <taxon>Diplogasteromorpha</taxon>
        <taxon>Diplogasteroidea</taxon>
        <taxon>Neodiplogasteridae</taxon>
        <taxon>Pristionchus</taxon>
    </lineage>
</organism>
<dbReference type="PROSITE" id="PS00237">
    <property type="entry name" value="G_PROTEIN_RECEP_F1_1"/>
    <property type="match status" value="1"/>
</dbReference>
<dbReference type="PANTHER" id="PTHR23360:SF5">
    <property type="entry name" value="G-PROTEIN COUPLED RECEPTORS FAMILY 1 PROFILE DOMAIN-CONTAINING PROTEIN"/>
    <property type="match status" value="1"/>
</dbReference>
<gene>
    <name evidence="6" type="ORF">PENTCL1PPCAC_14446</name>
</gene>
<keyword evidence="2 5" id="KW-0812">Transmembrane</keyword>
<feature type="non-terminal residue" evidence="6">
    <location>
        <position position="150"/>
    </location>
</feature>
<dbReference type="AlphaFoldDB" id="A0AAV5TGL9"/>
<dbReference type="GO" id="GO:0004930">
    <property type="term" value="F:G protein-coupled receptor activity"/>
    <property type="evidence" value="ECO:0007669"/>
    <property type="project" value="InterPro"/>
</dbReference>
<dbReference type="InterPro" id="IPR019424">
    <property type="entry name" value="7TM_GPCR_Srsx"/>
</dbReference>
<keyword evidence="4 5" id="KW-0472">Membrane</keyword>
<evidence type="ECO:0000313" key="6">
    <source>
        <dbReference type="EMBL" id="GMS92271.1"/>
    </source>
</evidence>
<dbReference type="PANTHER" id="PTHR23360">
    <property type="entry name" value="G-PROTEIN COUPLED RECEPTORS FAMILY 1 PROFILE DOMAIN-CONTAINING PROTEIN-RELATED"/>
    <property type="match status" value="1"/>
</dbReference>
<name>A0AAV5TGL9_9BILA</name>
<evidence type="ECO:0000313" key="7">
    <source>
        <dbReference type="Proteomes" id="UP001432027"/>
    </source>
</evidence>
<keyword evidence="7" id="KW-1185">Reference proteome</keyword>
<comment type="subcellular location">
    <subcellularLocation>
        <location evidence="1">Membrane</location>
    </subcellularLocation>
</comment>
<dbReference type="Gene3D" id="1.20.1070.10">
    <property type="entry name" value="Rhodopsin 7-helix transmembrane proteins"/>
    <property type="match status" value="1"/>
</dbReference>
<keyword evidence="3 5" id="KW-1133">Transmembrane helix</keyword>
<accession>A0AAV5TGL9</accession>
<evidence type="ECO:0000256" key="4">
    <source>
        <dbReference type="ARBA" id="ARBA00023136"/>
    </source>
</evidence>
<sequence>MGIAAGAFTMVSIGVDRFISIAMPNQYRTMNKIVYLMLQFATISAFCAFNAFLIVYFYRDHDLICNIPAVFHDNGVVWWAYSGAAVHALAFILYFLTWPENLEVEKLARIFRTILLVTIFDLGGFALTQTLMATQNLIEMPGVFRNTIVV</sequence>
<evidence type="ECO:0000256" key="2">
    <source>
        <dbReference type="ARBA" id="ARBA00022692"/>
    </source>
</evidence>
<dbReference type="GO" id="GO:0016020">
    <property type="term" value="C:membrane"/>
    <property type="evidence" value="ECO:0007669"/>
    <property type="project" value="UniProtKB-SubCell"/>
</dbReference>
<dbReference type="InterPro" id="IPR047130">
    <property type="entry name" value="7TM_GPCR_Srsx_nematod"/>
</dbReference>
<dbReference type="InterPro" id="IPR000276">
    <property type="entry name" value="GPCR_Rhodpsn"/>
</dbReference>
<comment type="caution">
    <text evidence="6">The sequence shown here is derived from an EMBL/GenBank/DDBJ whole genome shotgun (WGS) entry which is preliminary data.</text>
</comment>
<evidence type="ECO:0000256" key="1">
    <source>
        <dbReference type="ARBA" id="ARBA00004370"/>
    </source>
</evidence>
<feature type="transmembrane region" description="Helical" evidence="5">
    <location>
        <begin position="33"/>
        <end position="58"/>
    </location>
</feature>
<evidence type="ECO:0000256" key="5">
    <source>
        <dbReference type="SAM" id="Phobius"/>
    </source>
</evidence>
<feature type="transmembrane region" description="Helical" evidence="5">
    <location>
        <begin position="78"/>
        <end position="98"/>
    </location>
</feature>
<proteinExistence type="predicted"/>
<protein>
    <recommendedName>
        <fullName evidence="8">G protein-coupled receptor</fullName>
    </recommendedName>
</protein>
<evidence type="ECO:0000256" key="3">
    <source>
        <dbReference type="ARBA" id="ARBA00022989"/>
    </source>
</evidence>
<dbReference type="EMBL" id="BTSX01000004">
    <property type="protein sequence ID" value="GMS92271.1"/>
    <property type="molecule type" value="Genomic_DNA"/>
</dbReference>
<dbReference type="SUPFAM" id="SSF81321">
    <property type="entry name" value="Family A G protein-coupled receptor-like"/>
    <property type="match status" value="1"/>
</dbReference>
<evidence type="ECO:0008006" key="8">
    <source>
        <dbReference type="Google" id="ProtNLM"/>
    </source>
</evidence>
<feature type="transmembrane region" description="Helical" evidence="5">
    <location>
        <begin position="110"/>
        <end position="132"/>
    </location>
</feature>